<comment type="caution">
    <text evidence="1">The sequence shown here is derived from an EMBL/GenBank/DDBJ whole genome shotgun (WGS) entry which is preliminary data.</text>
</comment>
<dbReference type="EMBL" id="JADQTO010000038">
    <property type="protein sequence ID" value="MBG0568424.1"/>
    <property type="molecule type" value="Genomic_DNA"/>
</dbReference>
<dbReference type="AlphaFoldDB" id="A0A931G7M9"/>
<evidence type="ECO:0000313" key="1">
    <source>
        <dbReference type="EMBL" id="MBG0568424.1"/>
    </source>
</evidence>
<organism evidence="1 2">
    <name type="scientific">Actinoplanes aureus</name>
    <dbReference type="NCBI Taxonomy" id="2792083"/>
    <lineage>
        <taxon>Bacteria</taxon>
        <taxon>Bacillati</taxon>
        <taxon>Actinomycetota</taxon>
        <taxon>Actinomycetes</taxon>
        <taxon>Micromonosporales</taxon>
        <taxon>Micromonosporaceae</taxon>
        <taxon>Actinoplanes</taxon>
    </lineage>
</organism>
<accession>A0A931G7M9</accession>
<sequence>MPSIAPALSNNDNNIAIIQVDDWFVHIAADVAEIKEQHNIGHPGCGLQFFDVEGYQLAPAYDAAWQLQALYRAPGPANAGTVRRRLQAWLRNYRTFAQETTADRLQKRFAPHQPPVFSDYTPAEVLAAMREHSADPPDIRGKPLADCFDLIRAFLRADGGDRGSMLHNAAHALGWTHS</sequence>
<evidence type="ECO:0000313" key="2">
    <source>
        <dbReference type="Proteomes" id="UP000598146"/>
    </source>
</evidence>
<dbReference type="Proteomes" id="UP000598146">
    <property type="component" value="Unassembled WGS sequence"/>
</dbReference>
<gene>
    <name evidence="1" type="ORF">I4J89_44070</name>
</gene>
<proteinExistence type="predicted"/>
<keyword evidence="2" id="KW-1185">Reference proteome</keyword>
<protein>
    <submittedName>
        <fullName evidence="1">Uncharacterized protein</fullName>
    </submittedName>
</protein>
<name>A0A931G7M9_9ACTN</name>
<reference evidence="1" key="1">
    <citation type="submission" date="2020-11" db="EMBL/GenBank/DDBJ databases">
        <title>Isolation and identification of active actinomycetes.</title>
        <authorList>
            <person name="Sun X."/>
        </authorList>
    </citation>
    <scope>NUCLEOTIDE SEQUENCE</scope>
    <source>
        <strain evidence="1">NEAU-A11</strain>
    </source>
</reference>
<dbReference type="RefSeq" id="WP_196420198.1">
    <property type="nucleotide sequence ID" value="NZ_JADQTO010000038.1"/>
</dbReference>